<evidence type="ECO:0000313" key="6">
    <source>
        <dbReference type="Proteomes" id="UP000655225"/>
    </source>
</evidence>
<dbReference type="AlphaFoldDB" id="A0A834YAC6"/>
<evidence type="ECO:0008006" key="7">
    <source>
        <dbReference type="Google" id="ProtNLM"/>
    </source>
</evidence>
<dbReference type="GO" id="GO:0005975">
    <property type="term" value="P:carbohydrate metabolic process"/>
    <property type="evidence" value="ECO:0007669"/>
    <property type="project" value="InterPro"/>
</dbReference>
<dbReference type="InterPro" id="IPR000490">
    <property type="entry name" value="Glyco_hydro_17"/>
</dbReference>
<gene>
    <name evidence="5" type="ORF">HHK36_032784</name>
</gene>
<keyword evidence="3" id="KW-0326">Glycosidase</keyword>
<evidence type="ECO:0000256" key="4">
    <source>
        <dbReference type="RuleBase" id="RU004335"/>
    </source>
</evidence>
<dbReference type="PANTHER" id="PTHR32227">
    <property type="entry name" value="GLUCAN ENDO-1,3-BETA-GLUCOSIDASE BG1-RELATED-RELATED"/>
    <property type="match status" value="1"/>
</dbReference>
<dbReference type="EMBL" id="JABCRI010000941">
    <property type="protein sequence ID" value="KAF8365205.1"/>
    <property type="molecule type" value="Genomic_DNA"/>
</dbReference>
<keyword evidence="6" id="KW-1185">Reference proteome</keyword>
<dbReference type="SUPFAM" id="SSF51445">
    <property type="entry name" value="(Trans)glycosidases"/>
    <property type="match status" value="1"/>
</dbReference>
<evidence type="ECO:0000256" key="3">
    <source>
        <dbReference type="ARBA" id="ARBA00023295"/>
    </source>
</evidence>
<reference evidence="5 6" key="1">
    <citation type="submission" date="2020-04" db="EMBL/GenBank/DDBJ databases">
        <title>Plant Genome Project.</title>
        <authorList>
            <person name="Zhang R.-G."/>
        </authorList>
    </citation>
    <scope>NUCLEOTIDE SEQUENCE [LARGE SCALE GENOMIC DNA]</scope>
    <source>
        <strain evidence="5">YNK0</strain>
        <tissue evidence="5">Leaf</tissue>
    </source>
</reference>
<comment type="similarity">
    <text evidence="1 4">Belongs to the glycosyl hydrolase 17 family.</text>
</comment>
<dbReference type="Pfam" id="PF00332">
    <property type="entry name" value="Glyco_hydro_17"/>
    <property type="match status" value="1"/>
</dbReference>
<dbReference type="Proteomes" id="UP000655225">
    <property type="component" value="Unassembled WGS sequence"/>
</dbReference>
<evidence type="ECO:0000313" key="5">
    <source>
        <dbReference type="EMBL" id="KAF8365205.1"/>
    </source>
</evidence>
<comment type="caution">
    <text evidence="5">The sequence shown here is derived from an EMBL/GenBank/DDBJ whole genome shotgun (WGS) entry which is preliminary data.</text>
</comment>
<proteinExistence type="inferred from homology"/>
<accession>A0A834YAC6</accession>
<sequence>MVDPNTLLHYTNVLDAVIDAVYFSIKNHNITDVVVHVTESRWPSKGYSKEPYATIDNAVTYHSNLIKHVFDCNGTPLHPEYTSTNDTTNQMYCVAMDGVDSRTMRAALDWALGLGRAIARRFNPARIVNSPIM</sequence>
<protein>
    <recommendedName>
        <fullName evidence="7">Glucan endo-1,3-beta-D-glucosidase</fullName>
    </recommendedName>
</protein>
<dbReference type="GO" id="GO:0004553">
    <property type="term" value="F:hydrolase activity, hydrolyzing O-glycosyl compounds"/>
    <property type="evidence" value="ECO:0007669"/>
    <property type="project" value="InterPro"/>
</dbReference>
<dbReference type="InterPro" id="IPR017853">
    <property type="entry name" value="GH"/>
</dbReference>
<dbReference type="InterPro" id="IPR044965">
    <property type="entry name" value="Glyco_hydro_17_plant"/>
</dbReference>
<evidence type="ECO:0000256" key="2">
    <source>
        <dbReference type="ARBA" id="ARBA00022801"/>
    </source>
</evidence>
<keyword evidence="2" id="KW-0378">Hydrolase</keyword>
<dbReference type="OrthoDB" id="941679at2759"/>
<evidence type="ECO:0000256" key="1">
    <source>
        <dbReference type="ARBA" id="ARBA00008773"/>
    </source>
</evidence>
<dbReference type="Gene3D" id="3.20.20.80">
    <property type="entry name" value="Glycosidases"/>
    <property type="match status" value="1"/>
</dbReference>
<organism evidence="5 6">
    <name type="scientific">Tetracentron sinense</name>
    <name type="common">Spur-leaf</name>
    <dbReference type="NCBI Taxonomy" id="13715"/>
    <lineage>
        <taxon>Eukaryota</taxon>
        <taxon>Viridiplantae</taxon>
        <taxon>Streptophyta</taxon>
        <taxon>Embryophyta</taxon>
        <taxon>Tracheophyta</taxon>
        <taxon>Spermatophyta</taxon>
        <taxon>Magnoliopsida</taxon>
        <taxon>Trochodendrales</taxon>
        <taxon>Trochodendraceae</taxon>
        <taxon>Tetracentron</taxon>
    </lineage>
</organism>
<name>A0A834YAC6_TETSI</name>